<feature type="transmembrane region" description="Helical" evidence="1">
    <location>
        <begin position="115"/>
        <end position="133"/>
    </location>
</feature>
<keyword evidence="1" id="KW-0812">Transmembrane</keyword>
<evidence type="ECO:0000313" key="2">
    <source>
        <dbReference type="EMBL" id="QNN67528.1"/>
    </source>
</evidence>
<sequence>MFGSISPAYAQAYMDGPQAPLGMTASLNLKVPIGEQRYKAKKASAGLTLAYGQRTNTLTSDNRIATRQMKLADLRFARTDQSIKLAKAEFASFDLANLDKDKRLNMGPDGGKGSTTWIVLGAVAAGVLIYLLVRDGDDDDDDDEVL</sequence>
<evidence type="ECO:0000313" key="3">
    <source>
        <dbReference type="Proteomes" id="UP000515971"/>
    </source>
</evidence>
<evidence type="ECO:0000256" key="1">
    <source>
        <dbReference type="SAM" id="Phobius"/>
    </source>
</evidence>
<keyword evidence="3" id="KW-1185">Reference proteome</keyword>
<dbReference type="RefSeq" id="WP_187538160.1">
    <property type="nucleotide sequence ID" value="NZ_BAABJT010000001.1"/>
</dbReference>
<keyword evidence="1" id="KW-1133">Transmembrane helix</keyword>
<organism evidence="2 3">
    <name type="scientific">Sphingomonas lutea</name>
    <dbReference type="NCBI Taxonomy" id="1045317"/>
    <lineage>
        <taxon>Bacteria</taxon>
        <taxon>Pseudomonadati</taxon>
        <taxon>Pseudomonadota</taxon>
        <taxon>Alphaproteobacteria</taxon>
        <taxon>Sphingomonadales</taxon>
        <taxon>Sphingomonadaceae</taxon>
        <taxon>Sphingomonas</taxon>
    </lineage>
</organism>
<dbReference type="AlphaFoldDB" id="A0A7G9SI53"/>
<name>A0A7G9SI53_9SPHN</name>
<keyword evidence="1" id="KW-0472">Membrane</keyword>
<proteinExistence type="predicted"/>
<reference evidence="2 3" key="1">
    <citation type="submission" date="2020-08" db="EMBL/GenBank/DDBJ databases">
        <title>Genome sequence of Sphingomonas lutea KCTC 23642T.</title>
        <authorList>
            <person name="Hyun D.-W."/>
            <person name="Bae J.-W."/>
        </authorList>
    </citation>
    <scope>NUCLEOTIDE SEQUENCE [LARGE SCALE GENOMIC DNA]</scope>
    <source>
        <strain evidence="2 3">KCTC 23642</strain>
    </source>
</reference>
<dbReference type="KEGG" id="slut:H9L13_00745"/>
<protein>
    <submittedName>
        <fullName evidence="2">Uncharacterized protein</fullName>
    </submittedName>
</protein>
<dbReference type="EMBL" id="CP060718">
    <property type="protein sequence ID" value="QNN67528.1"/>
    <property type="molecule type" value="Genomic_DNA"/>
</dbReference>
<gene>
    <name evidence="2" type="ORF">H9L13_00745</name>
</gene>
<accession>A0A7G9SI53</accession>
<dbReference type="Proteomes" id="UP000515971">
    <property type="component" value="Chromosome"/>
</dbReference>